<name>A0ACC0BAM5_CATRO</name>
<dbReference type="EMBL" id="CM044704">
    <property type="protein sequence ID" value="KAI5669704.1"/>
    <property type="molecule type" value="Genomic_DNA"/>
</dbReference>
<protein>
    <submittedName>
        <fullName evidence="1">Uncharacterized protein</fullName>
    </submittedName>
</protein>
<evidence type="ECO:0000313" key="2">
    <source>
        <dbReference type="Proteomes" id="UP001060085"/>
    </source>
</evidence>
<comment type="caution">
    <text evidence="1">The sequence shown here is derived from an EMBL/GenBank/DDBJ whole genome shotgun (WGS) entry which is preliminary data.</text>
</comment>
<accession>A0ACC0BAM5</accession>
<reference evidence="2" key="1">
    <citation type="journal article" date="2023" name="Nat. Plants">
        <title>Single-cell RNA sequencing provides a high-resolution roadmap for understanding the multicellular compartmentation of specialized metabolism.</title>
        <authorList>
            <person name="Sun S."/>
            <person name="Shen X."/>
            <person name="Li Y."/>
            <person name="Li Y."/>
            <person name="Wang S."/>
            <person name="Li R."/>
            <person name="Zhang H."/>
            <person name="Shen G."/>
            <person name="Guo B."/>
            <person name="Wei J."/>
            <person name="Xu J."/>
            <person name="St-Pierre B."/>
            <person name="Chen S."/>
            <person name="Sun C."/>
        </authorList>
    </citation>
    <scope>NUCLEOTIDE SEQUENCE [LARGE SCALE GENOMIC DNA]</scope>
</reference>
<keyword evidence="2" id="KW-1185">Reference proteome</keyword>
<sequence>MNLESNKSGPETGSSQQQEEGGFSKRSGSVGNGKGISSSSRACASCKYQRRRCAPGCPLAPYFPAENPQQFTNAHKLFGVRNLAKVLKNMKPPQRDMAIKSMIYQANARANDRVGGCYRIVQELMKQIELCEAELDIVLQQLALYRAEATENEIQGFDTTSSTGIGTSNNTNITTTGCVNGENGNGDGISVDVVLNFNNSIQVSSSSGFHFNSHRHHQNASVNLEDLPGLLFLCVLIIDDDLILK</sequence>
<gene>
    <name evidence="1" type="ORF">M9H77_19557</name>
</gene>
<evidence type="ECO:0000313" key="1">
    <source>
        <dbReference type="EMBL" id="KAI5669704.1"/>
    </source>
</evidence>
<organism evidence="1 2">
    <name type="scientific">Catharanthus roseus</name>
    <name type="common">Madagascar periwinkle</name>
    <name type="synonym">Vinca rosea</name>
    <dbReference type="NCBI Taxonomy" id="4058"/>
    <lineage>
        <taxon>Eukaryota</taxon>
        <taxon>Viridiplantae</taxon>
        <taxon>Streptophyta</taxon>
        <taxon>Embryophyta</taxon>
        <taxon>Tracheophyta</taxon>
        <taxon>Spermatophyta</taxon>
        <taxon>Magnoliopsida</taxon>
        <taxon>eudicotyledons</taxon>
        <taxon>Gunneridae</taxon>
        <taxon>Pentapetalae</taxon>
        <taxon>asterids</taxon>
        <taxon>lamiids</taxon>
        <taxon>Gentianales</taxon>
        <taxon>Apocynaceae</taxon>
        <taxon>Rauvolfioideae</taxon>
        <taxon>Vinceae</taxon>
        <taxon>Catharanthinae</taxon>
        <taxon>Catharanthus</taxon>
    </lineage>
</organism>
<proteinExistence type="predicted"/>
<dbReference type="Proteomes" id="UP001060085">
    <property type="component" value="Linkage Group LG04"/>
</dbReference>